<keyword evidence="5" id="KW-1185">Reference proteome</keyword>
<dbReference type="InterPro" id="IPR051781">
    <property type="entry name" value="Metallo-dep_Hydrolase"/>
</dbReference>
<dbReference type="CDD" id="cd01309">
    <property type="entry name" value="Met_dep_hydrolase_C"/>
    <property type="match status" value="1"/>
</dbReference>
<feature type="compositionally biased region" description="Pro residues" evidence="1">
    <location>
        <begin position="447"/>
        <end position="459"/>
    </location>
</feature>
<dbReference type="Pfam" id="PF01979">
    <property type="entry name" value="Amidohydro_1"/>
    <property type="match status" value="1"/>
</dbReference>
<dbReference type="SUPFAM" id="SSF51556">
    <property type="entry name" value="Metallo-dependent hydrolases"/>
    <property type="match status" value="1"/>
</dbReference>
<dbReference type="AlphaFoldDB" id="A0A0B6X252"/>
<dbReference type="SUPFAM" id="SSF51338">
    <property type="entry name" value="Composite domain of metallo-dependent hydrolases"/>
    <property type="match status" value="1"/>
</dbReference>
<dbReference type="GO" id="GO:0016810">
    <property type="term" value="F:hydrolase activity, acting on carbon-nitrogen (but not peptide) bonds"/>
    <property type="evidence" value="ECO:0007669"/>
    <property type="project" value="InterPro"/>
</dbReference>
<feature type="domain" description="Amidohydrolase-related" evidence="3">
    <location>
        <begin position="326"/>
        <end position="416"/>
    </location>
</feature>
<dbReference type="RefSeq" id="WP_083437848.1">
    <property type="nucleotide sequence ID" value="NZ_CBXV010000008.1"/>
</dbReference>
<proteinExistence type="predicted"/>
<dbReference type="Proteomes" id="UP000031518">
    <property type="component" value="Unassembled WGS sequence"/>
</dbReference>
<evidence type="ECO:0000313" key="4">
    <source>
        <dbReference type="EMBL" id="CDM66604.1"/>
    </source>
</evidence>
<organism evidence="4 5">
    <name type="scientific">Pyrinomonas methylaliphatogenes</name>
    <dbReference type="NCBI Taxonomy" id="454194"/>
    <lineage>
        <taxon>Bacteria</taxon>
        <taxon>Pseudomonadati</taxon>
        <taxon>Acidobacteriota</taxon>
        <taxon>Blastocatellia</taxon>
        <taxon>Blastocatellales</taxon>
        <taxon>Pyrinomonadaceae</taxon>
        <taxon>Pyrinomonas</taxon>
    </lineage>
</organism>
<dbReference type="PANTHER" id="PTHR43135">
    <property type="entry name" value="ALPHA-D-RIBOSE 1-METHYLPHOSPHONATE 5-TRIPHOSPHATE DIPHOSPHATASE"/>
    <property type="match status" value="1"/>
</dbReference>
<feature type="region of interest" description="Disordered" evidence="1">
    <location>
        <begin position="436"/>
        <end position="480"/>
    </location>
</feature>
<evidence type="ECO:0000256" key="2">
    <source>
        <dbReference type="SAM" id="SignalP"/>
    </source>
</evidence>
<sequence precursor="true">MKRHAALLLALLVFFAQTGIARAQQSSESRPGAATETLIRNATVLTVSHGTLRNTDILIRNGKIAAIGQNLRASPSARIIDATDKYVMPGIIDCHSHSMIDAVNEGTLSVTSMVRIRDVLNPTDVDLYRELAGGVTTLNVLHGSANAIGGQNMVVKIKYGRPIEEFIFPGAPPGIKFALGENPKRSNFPALPGQPRRYPATRMGVEETIRDAFTRARNYKAEWDEYRARLARGEKNLIPPRRDLQLEPLVEILEGKRLVHAHCYRADEILMLIRLADEFGFKVRTFQHVLEGYKVASEIARHGAGASTFADFWGYKIEAYDGIPYNAAIMVRHGVNVSVNSDSDERARRLNIEAAKMMKYGGLTEDEALKLITLNPAWQLGIDDRVGSIDVGKDADLAIWNGHPLSVYSRVEMTLIDGEVFFDRQQDLARRAELERERAQLEQAEPNRPPAQGPAPAVPRPRRTAYEYADDIWDGGDYDQ</sequence>
<evidence type="ECO:0000259" key="3">
    <source>
        <dbReference type="Pfam" id="PF01979"/>
    </source>
</evidence>
<dbReference type="InterPro" id="IPR032466">
    <property type="entry name" value="Metal_Hydrolase"/>
</dbReference>
<keyword evidence="2" id="KW-0732">Signal</keyword>
<dbReference type="Gene3D" id="2.30.40.10">
    <property type="entry name" value="Urease, subunit C, domain 1"/>
    <property type="match status" value="1"/>
</dbReference>
<dbReference type="OrthoDB" id="9802793at2"/>
<name>A0A0B6X252_9BACT</name>
<accession>A0A0B6X252</accession>
<reference evidence="4 5" key="1">
    <citation type="submission" date="2013-12" db="EMBL/GenBank/DDBJ databases">
        <authorList>
            <person name="Stott M."/>
        </authorList>
    </citation>
    <scope>NUCLEOTIDE SEQUENCE [LARGE SCALE GENOMIC DNA]</scope>
    <source>
        <strain evidence="4 5">K22</strain>
    </source>
</reference>
<feature type="signal peptide" evidence="2">
    <location>
        <begin position="1"/>
        <end position="23"/>
    </location>
</feature>
<reference evidence="4 5" key="2">
    <citation type="submission" date="2015-01" db="EMBL/GenBank/DDBJ databases">
        <title>Complete genome sequence of Pyrinomonas methylaliphatogenes type strain K22T.</title>
        <authorList>
            <person name="Lee K.C.Y."/>
            <person name="Power J.F."/>
            <person name="Dunfield P.F."/>
            <person name="Morgan X.C."/>
            <person name="Huttenhower C."/>
            <person name="Stott M.B."/>
        </authorList>
    </citation>
    <scope>NUCLEOTIDE SEQUENCE [LARGE SCALE GENOMIC DNA]</scope>
    <source>
        <strain evidence="4 5">K22</strain>
    </source>
</reference>
<gene>
    <name evidence="4" type="ORF">PYK22_02636</name>
</gene>
<dbReference type="InterPro" id="IPR006680">
    <property type="entry name" value="Amidohydro-rel"/>
</dbReference>
<dbReference type="Gene3D" id="3.20.20.140">
    <property type="entry name" value="Metal-dependent hydrolases"/>
    <property type="match status" value="1"/>
</dbReference>
<feature type="compositionally biased region" description="Acidic residues" evidence="1">
    <location>
        <begin position="468"/>
        <end position="480"/>
    </location>
</feature>
<feature type="chain" id="PRO_5002110464" evidence="2">
    <location>
        <begin position="24"/>
        <end position="480"/>
    </location>
</feature>
<protein>
    <submittedName>
        <fullName evidence="4">Amidohydrolase, imidazolonepropionase</fullName>
    </submittedName>
</protein>
<keyword evidence="4" id="KW-0378">Hydrolase</keyword>
<evidence type="ECO:0000256" key="1">
    <source>
        <dbReference type="SAM" id="MobiDB-lite"/>
    </source>
</evidence>
<dbReference type="InterPro" id="IPR011059">
    <property type="entry name" value="Metal-dep_hydrolase_composite"/>
</dbReference>
<dbReference type="EMBL" id="CBXV010000008">
    <property type="protein sequence ID" value="CDM66604.1"/>
    <property type="molecule type" value="Genomic_DNA"/>
</dbReference>
<dbReference type="PANTHER" id="PTHR43135:SF3">
    <property type="entry name" value="ALPHA-D-RIBOSE 1-METHYLPHOSPHONATE 5-TRIPHOSPHATE DIPHOSPHATASE"/>
    <property type="match status" value="1"/>
</dbReference>
<evidence type="ECO:0000313" key="5">
    <source>
        <dbReference type="Proteomes" id="UP000031518"/>
    </source>
</evidence>
<dbReference type="STRING" id="454194.PYK22_02636"/>